<feature type="region of interest" description="Disordered" evidence="1">
    <location>
        <begin position="192"/>
        <end position="225"/>
    </location>
</feature>
<evidence type="ECO:0000256" key="1">
    <source>
        <dbReference type="SAM" id="MobiDB-lite"/>
    </source>
</evidence>
<dbReference type="Proteomes" id="UP000183567">
    <property type="component" value="Unassembled WGS sequence"/>
</dbReference>
<comment type="caution">
    <text evidence="3">The sequence shown here is derived from an EMBL/GenBank/DDBJ whole genome shotgun (WGS) entry which is preliminary data.</text>
</comment>
<gene>
    <name evidence="3" type="ORF">AZE42_06893</name>
</gene>
<evidence type="ECO:0000256" key="2">
    <source>
        <dbReference type="SAM" id="Phobius"/>
    </source>
</evidence>
<sequence>MGAKHAVCQWDVVGGSVAGIDAGVGAYALYRSPSGPFCSPGTNQSLPTDIQSAVCNKDIKLANFLYNLFWNDGAWFYVYTMDTAVADEAATNNNMYTNCNSTTSTTLSSSHITITTSAPSAPSQTTTVASADSAQSSKISIIVGAVIGSVAALVIAIAVVRFRWRKRQRRLARVPLDVDNLYAPGVEVISPYTVPDSTSGNRSSYGFGRARKGGHLPMSSNFSSRSRSTTALAASVSESSQRSSDLLRNASSSIGLRHEDAGAVPTLLRSGSGRLPPAYDPVWEDPRDAPSRQNVDPNSEYQEGEFPSHSSDREPSVQRNKP</sequence>
<keyword evidence="2" id="KW-1133">Transmembrane helix</keyword>
<feature type="compositionally biased region" description="Polar residues" evidence="1">
    <location>
        <begin position="195"/>
        <end position="204"/>
    </location>
</feature>
<evidence type="ECO:0000313" key="4">
    <source>
        <dbReference type="Proteomes" id="UP000183567"/>
    </source>
</evidence>
<feature type="compositionally biased region" description="Polar residues" evidence="1">
    <location>
        <begin position="291"/>
        <end position="301"/>
    </location>
</feature>
<reference evidence="3 4" key="1">
    <citation type="submission" date="2016-03" db="EMBL/GenBank/DDBJ databases">
        <title>Comparative genomics of the ectomycorrhizal sister species Rhizopogon vinicolor and Rhizopogon vesiculosus (Basidiomycota: Boletales) reveals a divergence of the mating type B locus.</title>
        <authorList>
            <person name="Mujic A.B."/>
            <person name="Kuo A."/>
            <person name="Tritt A."/>
            <person name="Lipzen A."/>
            <person name="Chen C."/>
            <person name="Johnson J."/>
            <person name="Sharma A."/>
            <person name="Barry K."/>
            <person name="Grigoriev I.V."/>
            <person name="Spatafora J.W."/>
        </authorList>
    </citation>
    <scope>NUCLEOTIDE SEQUENCE [LARGE SCALE GENOMIC DNA]</scope>
    <source>
        <strain evidence="3 4">AM-OR11-056</strain>
    </source>
</reference>
<proteinExistence type="predicted"/>
<keyword evidence="4" id="KW-1185">Reference proteome</keyword>
<dbReference type="OrthoDB" id="2757214at2759"/>
<dbReference type="EMBL" id="LVVM01004072">
    <property type="protein sequence ID" value="OJA13650.1"/>
    <property type="molecule type" value="Genomic_DNA"/>
</dbReference>
<keyword evidence="2" id="KW-0812">Transmembrane</keyword>
<accession>A0A1J8QVW9</accession>
<feature type="region of interest" description="Disordered" evidence="1">
    <location>
        <begin position="265"/>
        <end position="322"/>
    </location>
</feature>
<dbReference type="STRING" id="180088.A0A1J8QVW9"/>
<keyword evidence="2" id="KW-0472">Membrane</keyword>
<evidence type="ECO:0000313" key="3">
    <source>
        <dbReference type="EMBL" id="OJA13650.1"/>
    </source>
</evidence>
<dbReference type="AlphaFoldDB" id="A0A1J8QVW9"/>
<name>A0A1J8QVW9_9AGAM</name>
<organism evidence="3 4">
    <name type="scientific">Rhizopogon vesiculosus</name>
    <dbReference type="NCBI Taxonomy" id="180088"/>
    <lineage>
        <taxon>Eukaryota</taxon>
        <taxon>Fungi</taxon>
        <taxon>Dikarya</taxon>
        <taxon>Basidiomycota</taxon>
        <taxon>Agaricomycotina</taxon>
        <taxon>Agaricomycetes</taxon>
        <taxon>Agaricomycetidae</taxon>
        <taxon>Boletales</taxon>
        <taxon>Suillineae</taxon>
        <taxon>Rhizopogonaceae</taxon>
        <taxon>Rhizopogon</taxon>
    </lineage>
</organism>
<feature type="transmembrane region" description="Helical" evidence="2">
    <location>
        <begin position="139"/>
        <end position="160"/>
    </location>
</feature>
<protein>
    <submittedName>
        <fullName evidence="3">Uncharacterized protein</fullName>
    </submittedName>
</protein>